<keyword evidence="6" id="KW-0106">Calcium</keyword>
<sequence length="223" mass="25333">MSKKKMVKNVLTKLPHRWRYIGLVLTGSIILYTTCLFLPMEPLDINPTAVLTEGTSRLYGLHNFVSRLPKIQQDIITEETTEERDVREQRRESIKQSFLYGWNGYKTYALGADELKPLSNRSSNPFGGLGATLVDSIGTMLIMELDIDELLPLIENIKVKPDEQMSVFETTIRYVGGLLSAFELSNHPKKHILLDKAEEIGLALLPAFETAFGLPHYHFNLLR</sequence>
<keyword evidence="5 10" id="KW-0378">Hydrolase</keyword>
<dbReference type="PRINTS" id="PR00747">
    <property type="entry name" value="GLYHDRLASE47"/>
</dbReference>
<keyword evidence="11" id="KW-0472">Membrane</keyword>
<reference evidence="12 13" key="1">
    <citation type="submission" date="2024-04" db="EMBL/GenBank/DDBJ databases">
        <title>genome sequences of Mucor flavus KT1a and Helicostylum pulchrum KT1b strains isolation_sourced from the surface of a dry-aged beef.</title>
        <authorList>
            <person name="Toyotome T."/>
            <person name="Hosono M."/>
            <person name="Torimaru M."/>
            <person name="Fukuda K."/>
            <person name="Mikami N."/>
        </authorList>
    </citation>
    <scope>NUCLEOTIDE SEQUENCE [LARGE SCALE GENOMIC DNA]</scope>
    <source>
        <strain evidence="12 13">KT1b</strain>
    </source>
</reference>
<keyword evidence="7" id="KW-1015">Disulfide bond</keyword>
<dbReference type="PANTHER" id="PTHR11742">
    <property type="entry name" value="MANNOSYL-OLIGOSACCHARIDE ALPHA-1,2-MANNOSIDASE-RELATED"/>
    <property type="match status" value="1"/>
</dbReference>
<evidence type="ECO:0000256" key="2">
    <source>
        <dbReference type="ARBA" id="ARBA00004922"/>
    </source>
</evidence>
<evidence type="ECO:0000256" key="5">
    <source>
        <dbReference type="ARBA" id="ARBA00022801"/>
    </source>
</evidence>
<evidence type="ECO:0000313" key="13">
    <source>
        <dbReference type="Proteomes" id="UP001476247"/>
    </source>
</evidence>
<comment type="similarity">
    <text evidence="3 10">Belongs to the glycosyl hydrolase 47 family.</text>
</comment>
<comment type="catalytic activity">
    <reaction evidence="9">
        <text>N(4)-(alpha-D-Man-(1-&gt;2)-alpha-D-Man-(1-&gt;2)-alpha-D-Man-(1-&gt;3)-[alpha-D-Man-(1-&gt;2)-alpha-D-Man-(1-&gt;3)-[alpha-D-Man-(1-&gt;2)-alpha-D-Man-(1-&gt;6)]-alpha-D-Man-(1-&gt;6)]-beta-D-Man-(1-&gt;4)-beta-D-GlcNAc-(1-&gt;4)-beta-D-GlcNAc)-L-asparaginyl-[protein] (N-glucan mannose isomer 9A1,2,3B1,2,3) + 4 H2O = N(4)-(alpha-D-Man-(1-&gt;3)-[alpha-D-Man-(1-&gt;3)-[alpha-D-Man-(1-&gt;6)]-alpha-D-Man-(1-&gt;6)]-beta-D-Man-(1-&gt;4)-beta-D-GlcNAc-(1-&gt;4)-beta-D-GlcNAc)-L-asparaginyl-[protein] (N-glucan mannose isomer 5A1,2) + 4 beta-D-mannose</text>
        <dbReference type="Rhea" id="RHEA:56008"/>
        <dbReference type="Rhea" id="RHEA-COMP:14356"/>
        <dbReference type="Rhea" id="RHEA-COMP:14367"/>
        <dbReference type="ChEBI" id="CHEBI:15377"/>
        <dbReference type="ChEBI" id="CHEBI:28563"/>
        <dbReference type="ChEBI" id="CHEBI:59087"/>
        <dbReference type="ChEBI" id="CHEBI:139493"/>
        <dbReference type="EC" id="3.2.1.113"/>
    </reaction>
</comment>
<dbReference type="Proteomes" id="UP001476247">
    <property type="component" value="Unassembled WGS sequence"/>
</dbReference>
<gene>
    <name evidence="12" type="ORF">HPULCUR_000852</name>
</gene>
<comment type="catalytic activity">
    <reaction evidence="8">
        <text>N(4)-(alpha-D-Man-(1-&gt;2)-alpha-D-Man-(1-&gt;2)-alpha-D-Man-(1-&gt;3)-[alpha-D-Man-(1-&gt;3)-[alpha-D-Man-(1-&gt;2)-alpha-D-Man-(1-&gt;6)]-alpha-D-Man-(1-&gt;6)]-beta-D-Man-(1-&gt;4)-beta-D-GlcNAc-(1-&gt;4)-beta-D-GlcNAc)-L-asparaginyl-[protein] (N-glucan mannose isomer 8A1,2,3B1,3) + 3 H2O = N(4)-(alpha-D-Man-(1-&gt;3)-[alpha-D-Man-(1-&gt;3)-[alpha-D-Man-(1-&gt;6)]-alpha-D-Man-(1-&gt;6)]-beta-D-Man-(1-&gt;4)-beta-D-GlcNAc-(1-&gt;4)-beta-D-GlcNAc)-L-asparaginyl-[protein] (N-glucan mannose isomer 5A1,2) + 3 beta-D-mannose</text>
        <dbReference type="Rhea" id="RHEA:56028"/>
        <dbReference type="Rhea" id="RHEA-COMP:14358"/>
        <dbReference type="Rhea" id="RHEA-COMP:14367"/>
        <dbReference type="ChEBI" id="CHEBI:15377"/>
        <dbReference type="ChEBI" id="CHEBI:28563"/>
        <dbReference type="ChEBI" id="CHEBI:59087"/>
        <dbReference type="ChEBI" id="CHEBI:60628"/>
        <dbReference type="EC" id="3.2.1.113"/>
    </reaction>
</comment>
<accession>A0ABP9XL22</accession>
<dbReference type="EMBL" id="BAABUJ010000004">
    <property type="protein sequence ID" value="GAA5795494.1"/>
    <property type="molecule type" value="Genomic_DNA"/>
</dbReference>
<comment type="caution">
    <text evidence="12">The sequence shown here is derived from an EMBL/GenBank/DDBJ whole genome shotgun (WGS) entry which is preliminary data.</text>
</comment>
<evidence type="ECO:0000256" key="3">
    <source>
        <dbReference type="ARBA" id="ARBA00007658"/>
    </source>
</evidence>
<keyword evidence="11" id="KW-0812">Transmembrane</keyword>
<dbReference type="InterPro" id="IPR012341">
    <property type="entry name" value="6hp_glycosidase-like_sf"/>
</dbReference>
<dbReference type="Gene3D" id="1.50.10.10">
    <property type="match status" value="1"/>
</dbReference>
<dbReference type="InterPro" id="IPR001382">
    <property type="entry name" value="Glyco_hydro_47"/>
</dbReference>
<evidence type="ECO:0000256" key="1">
    <source>
        <dbReference type="ARBA" id="ARBA00001913"/>
    </source>
</evidence>
<comment type="cofactor">
    <cofactor evidence="1">
        <name>Ca(2+)</name>
        <dbReference type="ChEBI" id="CHEBI:29108"/>
    </cofactor>
</comment>
<dbReference type="InterPro" id="IPR036026">
    <property type="entry name" value="Seven-hairpin_glycosidases"/>
</dbReference>
<dbReference type="InterPro" id="IPR050749">
    <property type="entry name" value="Glycosyl_Hydrolase_47"/>
</dbReference>
<keyword evidence="4" id="KW-0479">Metal-binding</keyword>
<dbReference type="PANTHER" id="PTHR11742:SF55">
    <property type="entry name" value="ENDOPLASMIC RETICULUM MANNOSYL-OLIGOSACCHARIDE 1,2-ALPHA-MANNOSIDASE"/>
    <property type="match status" value="1"/>
</dbReference>
<dbReference type="EC" id="3.2.1.-" evidence="10"/>
<evidence type="ECO:0000256" key="9">
    <source>
        <dbReference type="ARBA" id="ARBA00048605"/>
    </source>
</evidence>
<evidence type="ECO:0000256" key="11">
    <source>
        <dbReference type="SAM" id="Phobius"/>
    </source>
</evidence>
<comment type="pathway">
    <text evidence="2">Protein modification; protein glycosylation.</text>
</comment>
<feature type="transmembrane region" description="Helical" evidence="11">
    <location>
        <begin position="20"/>
        <end position="40"/>
    </location>
</feature>
<evidence type="ECO:0000256" key="10">
    <source>
        <dbReference type="RuleBase" id="RU361193"/>
    </source>
</evidence>
<keyword evidence="10" id="KW-0326">Glycosidase</keyword>
<proteinExistence type="inferred from homology"/>
<dbReference type="Pfam" id="PF01532">
    <property type="entry name" value="Glyco_hydro_47"/>
    <property type="match status" value="1"/>
</dbReference>
<evidence type="ECO:0000256" key="6">
    <source>
        <dbReference type="ARBA" id="ARBA00022837"/>
    </source>
</evidence>
<dbReference type="SUPFAM" id="SSF48225">
    <property type="entry name" value="Seven-hairpin glycosidases"/>
    <property type="match status" value="1"/>
</dbReference>
<evidence type="ECO:0000256" key="8">
    <source>
        <dbReference type="ARBA" id="ARBA00047669"/>
    </source>
</evidence>
<evidence type="ECO:0000313" key="12">
    <source>
        <dbReference type="EMBL" id="GAA5795494.1"/>
    </source>
</evidence>
<evidence type="ECO:0000256" key="4">
    <source>
        <dbReference type="ARBA" id="ARBA00022723"/>
    </source>
</evidence>
<protein>
    <recommendedName>
        <fullName evidence="10">alpha-1,2-Mannosidase</fullName>
        <ecNumber evidence="10">3.2.1.-</ecNumber>
    </recommendedName>
</protein>
<evidence type="ECO:0000256" key="7">
    <source>
        <dbReference type="ARBA" id="ARBA00023157"/>
    </source>
</evidence>
<name>A0ABP9XL22_9FUNG</name>
<keyword evidence="11" id="KW-1133">Transmembrane helix</keyword>
<organism evidence="12 13">
    <name type="scientific">Helicostylum pulchrum</name>
    <dbReference type="NCBI Taxonomy" id="562976"/>
    <lineage>
        <taxon>Eukaryota</taxon>
        <taxon>Fungi</taxon>
        <taxon>Fungi incertae sedis</taxon>
        <taxon>Mucoromycota</taxon>
        <taxon>Mucoromycotina</taxon>
        <taxon>Mucoromycetes</taxon>
        <taxon>Mucorales</taxon>
        <taxon>Mucorineae</taxon>
        <taxon>Mucoraceae</taxon>
        <taxon>Helicostylum</taxon>
    </lineage>
</organism>
<keyword evidence="13" id="KW-1185">Reference proteome</keyword>